<dbReference type="Pfam" id="PF00574">
    <property type="entry name" value="CLP_protease"/>
    <property type="match status" value="1"/>
</dbReference>
<name>A0A8J6CZA2_9ROSI</name>
<dbReference type="AlphaFoldDB" id="A0A8J6CZA2"/>
<dbReference type="InterPro" id="IPR023562">
    <property type="entry name" value="ClpP/TepA"/>
</dbReference>
<dbReference type="Gene3D" id="2.40.50.140">
    <property type="entry name" value="Nucleic acid-binding proteins"/>
    <property type="match status" value="1"/>
</dbReference>
<dbReference type="InterPro" id="IPR012340">
    <property type="entry name" value="NA-bd_OB-fold"/>
</dbReference>
<organism evidence="1 2">
    <name type="scientific">Gossypium anomalum</name>
    <dbReference type="NCBI Taxonomy" id="47600"/>
    <lineage>
        <taxon>Eukaryota</taxon>
        <taxon>Viridiplantae</taxon>
        <taxon>Streptophyta</taxon>
        <taxon>Embryophyta</taxon>
        <taxon>Tracheophyta</taxon>
        <taxon>Spermatophyta</taxon>
        <taxon>Magnoliopsida</taxon>
        <taxon>eudicotyledons</taxon>
        <taxon>Gunneridae</taxon>
        <taxon>Pentapetalae</taxon>
        <taxon>rosids</taxon>
        <taxon>malvids</taxon>
        <taxon>Malvales</taxon>
        <taxon>Malvaceae</taxon>
        <taxon>Malvoideae</taxon>
        <taxon>Gossypium</taxon>
    </lineage>
</organism>
<evidence type="ECO:0000313" key="1">
    <source>
        <dbReference type="EMBL" id="KAG8489096.1"/>
    </source>
</evidence>
<dbReference type="OrthoDB" id="414309at2759"/>
<keyword evidence="2" id="KW-1185">Reference proteome</keyword>
<evidence type="ECO:0000313" key="2">
    <source>
        <dbReference type="Proteomes" id="UP000701853"/>
    </source>
</evidence>
<comment type="caution">
    <text evidence="1">The sequence shown here is derived from an EMBL/GenBank/DDBJ whole genome shotgun (WGS) entry which is preliminary data.</text>
</comment>
<evidence type="ECO:0008006" key="3">
    <source>
        <dbReference type="Google" id="ProtNLM"/>
    </source>
</evidence>
<sequence>MGKPLWVVSEDMERDVFMLARKAQAYGIVNLVANHLVRIDLNQFIIMPTIKQLIRNARQPIRNVTKSPTLGGCPQHLGTCTRVYVRLVQIMG</sequence>
<reference evidence="1 2" key="1">
    <citation type="journal article" date="2021" name="bioRxiv">
        <title>The Gossypium anomalum genome as a resource for cotton improvement and evolutionary analysis of hybrid incompatibility.</title>
        <authorList>
            <person name="Grover C.E."/>
            <person name="Yuan D."/>
            <person name="Arick M.A."/>
            <person name="Miller E.R."/>
            <person name="Hu G."/>
            <person name="Peterson D.G."/>
            <person name="Wendel J.F."/>
            <person name="Udall J.A."/>
        </authorList>
    </citation>
    <scope>NUCLEOTIDE SEQUENCE [LARGE SCALE GENOMIC DNA]</scope>
    <source>
        <strain evidence="1">JFW-Udall</strain>
        <tissue evidence="1">Leaf</tissue>
    </source>
</reference>
<accession>A0A8J6CZA2</accession>
<proteinExistence type="predicted"/>
<dbReference type="Proteomes" id="UP000701853">
    <property type="component" value="Chromosome 7"/>
</dbReference>
<protein>
    <recommendedName>
        <fullName evidence="3">ATP-dependent Clp protease proteolytic subunit</fullName>
    </recommendedName>
</protein>
<gene>
    <name evidence="1" type="ORF">CXB51_017088</name>
</gene>
<dbReference type="EMBL" id="JAHUZN010000007">
    <property type="protein sequence ID" value="KAG8489096.1"/>
    <property type="molecule type" value="Genomic_DNA"/>
</dbReference>